<sequence>MLKKIKNHEFLYIILTLYRKMINLFELYLVVKHNKVIILCQSLLFLNKKAVSKETAFFYF</sequence>
<name>A0A1H3Z0W1_9FLAO</name>
<keyword evidence="2" id="KW-1185">Reference proteome</keyword>
<evidence type="ECO:0000313" key="2">
    <source>
        <dbReference type="Proteomes" id="UP000198951"/>
    </source>
</evidence>
<proteinExistence type="predicted"/>
<reference evidence="2" key="1">
    <citation type="submission" date="2016-10" db="EMBL/GenBank/DDBJ databases">
        <authorList>
            <person name="Varghese N."/>
            <person name="Submissions S."/>
        </authorList>
    </citation>
    <scope>NUCLEOTIDE SEQUENCE [LARGE SCALE GENOMIC DNA]</scope>
    <source>
        <strain evidence="2">DSM 22376</strain>
    </source>
</reference>
<dbReference type="AlphaFoldDB" id="A0A1H3Z0W1"/>
<accession>A0A1H3Z0W1</accession>
<dbReference type="Proteomes" id="UP000198951">
    <property type="component" value="Unassembled WGS sequence"/>
</dbReference>
<gene>
    <name evidence="1" type="ORF">SAMN05443667_102214</name>
</gene>
<protein>
    <submittedName>
        <fullName evidence="1">Uncharacterized protein</fullName>
    </submittedName>
</protein>
<dbReference type="EMBL" id="FNRD01000002">
    <property type="protein sequence ID" value="SEA17483.1"/>
    <property type="molecule type" value="Genomic_DNA"/>
</dbReference>
<evidence type="ECO:0000313" key="1">
    <source>
        <dbReference type="EMBL" id="SEA17483.1"/>
    </source>
</evidence>
<organism evidence="1 2">
    <name type="scientific">Flavobacterium gillisiae</name>
    <dbReference type="NCBI Taxonomy" id="150146"/>
    <lineage>
        <taxon>Bacteria</taxon>
        <taxon>Pseudomonadati</taxon>
        <taxon>Bacteroidota</taxon>
        <taxon>Flavobacteriia</taxon>
        <taxon>Flavobacteriales</taxon>
        <taxon>Flavobacteriaceae</taxon>
        <taxon>Flavobacterium</taxon>
    </lineage>
</organism>